<proteinExistence type="predicted"/>
<evidence type="ECO:0000313" key="2">
    <source>
        <dbReference type="Proteomes" id="UP000327493"/>
    </source>
</evidence>
<feature type="non-terminal residue" evidence="1">
    <location>
        <position position="50"/>
    </location>
</feature>
<gene>
    <name evidence="1" type="ORF">FQN60_006951</name>
</gene>
<evidence type="ECO:0000313" key="1">
    <source>
        <dbReference type="EMBL" id="KAA8579858.1"/>
    </source>
</evidence>
<reference evidence="1 2" key="1">
    <citation type="submission" date="2019-08" db="EMBL/GenBank/DDBJ databases">
        <title>A chromosome-level genome assembly, high-density linkage maps, and genome scans reveal the genomic architecture of hybrid incompatibilities underlying speciation via character displacement in darters (Percidae: Etheostominae).</title>
        <authorList>
            <person name="Moran R.L."/>
            <person name="Catchen J.M."/>
            <person name="Fuller R.C."/>
        </authorList>
    </citation>
    <scope>NUCLEOTIDE SEQUENCE [LARGE SCALE GENOMIC DNA]</scope>
    <source>
        <strain evidence="1">EspeVRDwgs_2016</strain>
        <tissue evidence="1">Muscle</tissue>
    </source>
</reference>
<protein>
    <recommendedName>
        <fullName evidence="3">Reverse transcriptase domain-containing protein</fullName>
    </recommendedName>
</protein>
<sequence length="50" mass="5727">MDTQVDPLLWKTVVVTPLPKVSHPSSSRNYRPITLTSLLVKSLEWIIKTH</sequence>
<comment type="caution">
    <text evidence="1">The sequence shown here is derived from an EMBL/GenBank/DDBJ whole genome shotgun (WGS) entry which is preliminary data.</text>
</comment>
<dbReference type="AlphaFoldDB" id="A0A5J5CEC1"/>
<dbReference type="EMBL" id="VOFY01000024">
    <property type="protein sequence ID" value="KAA8579858.1"/>
    <property type="molecule type" value="Genomic_DNA"/>
</dbReference>
<accession>A0A5J5CEC1</accession>
<organism evidence="1 2">
    <name type="scientific">Etheostoma spectabile</name>
    <name type="common">orangethroat darter</name>
    <dbReference type="NCBI Taxonomy" id="54343"/>
    <lineage>
        <taxon>Eukaryota</taxon>
        <taxon>Metazoa</taxon>
        <taxon>Chordata</taxon>
        <taxon>Craniata</taxon>
        <taxon>Vertebrata</taxon>
        <taxon>Euteleostomi</taxon>
        <taxon>Actinopterygii</taxon>
        <taxon>Neopterygii</taxon>
        <taxon>Teleostei</taxon>
        <taxon>Neoteleostei</taxon>
        <taxon>Acanthomorphata</taxon>
        <taxon>Eupercaria</taxon>
        <taxon>Perciformes</taxon>
        <taxon>Percoidei</taxon>
        <taxon>Percidae</taxon>
        <taxon>Etheostomatinae</taxon>
        <taxon>Etheostoma</taxon>
    </lineage>
</organism>
<name>A0A5J5CEC1_9PERO</name>
<dbReference type="Proteomes" id="UP000327493">
    <property type="component" value="Chromosome 24"/>
</dbReference>
<evidence type="ECO:0008006" key="3">
    <source>
        <dbReference type="Google" id="ProtNLM"/>
    </source>
</evidence>
<keyword evidence="2" id="KW-1185">Reference proteome</keyword>